<dbReference type="Gramene" id="CMQ155CT">
    <property type="protein sequence ID" value="CMQ155CT"/>
    <property type="gene ID" value="CMQ155C"/>
</dbReference>
<reference evidence="2 3" key="2">
    <citation type="journal article" date="2007" name="BMC Biol.">
        <title>A 100%-complete sequence reveals unusually simple genomic features in the hot-spring red alga Cyanidioschyzon merolae.</title>
        <authorList>
            <person name="Nozaki H."/>
            <person name="Takano H."/>
            <person name="Misumi O."/>
            <person name="Terasawa K."/>
            <person name="Matsuzaki M."/>
            <person name="Maruyama S."/>
            <person name="Nishida K."/>
            <person name="Yagisawa F."/>
            <person name="Yoshida Y."/>
            <person name="Fujiwara T."/>
            <person name="Takio S."/>
            <person name="Tamura K."/>
            <person name="Chung S.J."/>
            <person name="Nakamura S."/>
            <person name="Kuroiwa H."/>
            <person name="Tanaka K."/>
            <person name="Sato N."/>
            <person name="Kuroiwa T."/>
        </authorList>
    </citation>
    <scope>NUCLEOTIDE SEQUENCE [LARGE SCALE GENOMIC DNA]</scope>
    <source>
        <strain evidence="2 3">10D</strain>
    </source>
</reference>
<keyword evidence="3" id="KW-1185">Reference proteome</keyword>
<evidence type="ECO:0000313" key="3">
    <source>
        <dbReference type="Proteomes" id="UP000007014"/>
    </source>
</evidence>
<evidence type="ECO:0000256" key="1">
    <source>
        <dbReference type="SAM" id="MobiDB-lite"/>
    </source>
</evidence>
<dbReference type="EMBL" id="AP006499">
    <property type="protein sequence ID" value="BAM82059.1"/>
    <property type="molecule type" value="Genomic_DNA"/>
</dbReference>
<dbReference type="HOGENOM" id="CLU_539039_0_0_1"/>
<feature type="region of interest" description="Disordered" evidence="1">
    <location>
        <begin position="164"/>
        <end position="200"/>
    </location>
</feature>
<dbReference type="AlphaFoldDB" id="M1VAE2"/>
<dbReference type="GeneID" id="16996611"/>
<proteinExistence type="predicted"/>
<protein>
    <submittedName>
        <fullName evidence="2">Uncharacterized protein</fullName>
    </submittedName>
</protein>
<evidence type="ECO:0000313" key="2">
    <source>
        <dbReference type="EMBL" id="BAM82059.1"/>
    </source>
</evidence>
<dbReference type="OMA" id="ELYTHAY"/>
<name>M1VAE2_CYAM1</name>
<dbReference type="InterPro" id="IPR036322">
    <property type="entry name" value="WD40_repeat_dom_sf"/>
</dbReference>
<reference evidence="2 3" key="1">
    <citation type="journal article" date="2004" name="Nature">
        <title>Genome sequence of the ultrasmall unicellular red alga Cyanidioschyzon merolae 10D.</title>
        <authorList>
            <person name="Matsuzaki M."/>
            <person name="Misumi O."/>
            <person name="Shin-i T."/>
            <person name="Maruyama S."/>
            <person name="Takahara M."/>
            <person name="Miyagishima S."/>
            <person name="Mori T."/>
            <person name="Nishida K."/>
            <person name="Yagisawa F."/>
            <person name="Nishida K."/>
            <person name="Yoshida Y."/>
            <person name="Nishimura Y."/>
            <person name="Nakao S."/>
            <person name="Kobayashi T."/>
            <person name="Momoyama Y."/>
            <person name="Higashiyama T."/>
            <person name="Minoda A."/>
            <person name="Sano M."/>
            <person name="Nomoto H."/>
            <person name="Oishi K."/>
            <person name="Hayashi H."/>
            <person name="Ohta F."/>
            <person name="Nishizaka S."/>
            <person name="Haga S."/>
            <person name="Miura S."/>
            <person name="Morishita T."/>
            <person name="Kabeya Y."/>
            <person name="Terasawa K."/>
            <person name="Suzuki Y."/>
            <person name="Ishii Y."/>
            <person name="Asakawa S."/>
            <person name="Takano H."/>
            <person name="Ohta N."/>
            <person name="Kuroiwa H."/>
            <person name="Tanaka K."/>
            <person name="Shimizu N."/>
            <person name="Sugano S."/>
            <person name="Sato N."/>
            <person name="Nozaki H."/>
            <person name="Ogasawara N."/>
            <person name="Kohara Y."/>
            <person name="Kuroiwa T."/>
        </authorList>
    </citation>
    <scope>NUCLEOTIDE SEQUENCE [LARGE SCALE GENOMIC DNA]</scope>
    <source>
        <strain evidence="2 3">10D</strain>
    </source>
</reference>
<dbReference type="SUPFAM" id="SSF50978">
    <property type="entry name" value="WD40 repeat-like"/>
    <property type="match status" value="1"/>
</dbReference>
<dbReference type="OrthoDB" id="167133at2759"/>
<accession>M1VAE2</accession>
<dbReference type="InterPro" id="IPR015943">
    <property type="entry name" value="WD40/YVTN_repeat-like_dom_sf"/>
</dbReference>
<dbReference type="Gene3D" id="2.130.10.10">
    <property type="entry name" value="YVTN repeat-like/Quinoprotein amine dehydrogenase"/>
    <property type="match status" value="1"/>
</dbReference>
<dbReference type="RefSeq" id="XP_005538095.1">
    <property type="nucleotide sequence ID" value="XM_005538038.1"/>
</dbReference>
<gene>
    <name evidence="2" type="ORF">CYME_CMQ155C</name>
</gene>
<dbReference type="Proteomes" id="UP000007014">
    <property type="component" value="Chromosome 17"/>
</dbReference>
<dbReference type="KEGG" id="cme:CYME_CMQ155C"/>
<sequence>MEQSHKHSENHTGALYAAGNNSRCTDLSQTRAAVEHASFGVRSRYRFDNDPSLDQIFCASLLETMPEIGICTTDNDAHCAQSSSCSGVLHSSTFQEHIELRMDHPDGLCDLCAISPSRAPRLVIHAARIGQRTGNLDPFRCSALSRPALSPDADAVVFGITEPDSSNSQGNRLIHVSLQPDPSSQSLPMDAASGGGQQGSCGQGANETYQWWACALNNPVQDLVYARRNTVLLGLSTGHVAALHTTAESLGLGPDMPPRTTRLHRDAIREIVLTDGNDCMFTISHDGQVLLTSIERLFAEASGAPLASADTVSNGAEIGRVSIGRPTSSVRPTCTNSSSKETCTVTTDDGALYLVDMRMPTWQAAICVLETKRDGLFAHDHEAGDAPVVLLGYADGLLSILDFRTFREIGRYRESPFASVGDIRSVGPHQFISFGSPTAVMWSYDEKTATLAPDWHMHPFRCEHQSEPSPDAFIPGSPTLAKGDLHLALSMIALTDTRGYLSLLSV</sequence>
<organism evidence="2 3">
    <name type="scientific">Cyanidioschyzon merolae (strain NIES-3377 / 10D)</name>
    <name type="common">Unicellular red alga</name>
    <dbReference type="NCBI Taxonomy" id="280699"/>
    <lineage>
        <taxon>Eukaryota</taxon>
        <taxon>Rhodophyta</taxon>
        <taxon>Bangiophyceae</taxon>
        <taxon>Cyanidiales</taxon>
        <taxon>Cyanidiaceae</taxon>
        <taxon>Cyanidioschyzon</taxon>
    </lineage>
</organism>
<feature type="compositionally biased region" description="Low complexity" evidence="1">
    <location>
        <begin position="177"/>
        <end position="192"/>
    </location>
</feature>